<comment type="caution">
    <text evidence="2">The sequence shown here is derived from an EMBL/GenBank/DDBJ whole genome shotgun (WGS) entry which is preliminary data.</text>
</comment>
<sequence>MIAPTRTISPQRALLTVGAQILISSRRQDLTVNQAWHRFQDWRAEHGHKASVPFWWFALALDVLYALGVVEMRGDVLVFGEVRHGEGLPGDLAPGGQGHRSGHAWEQDHRG</sequence>
<evidence type="ECO:0000313" key="2">
    <source>
        <dbReference type="EMBL" id="MBB6118441.1"/>
    </source>
</evidence>
<evidence type="ECO:0000313" key="3">
    <source>
        <dbReference type="Proteomes" id="UP000536604"/>
    </source>
</evidence>
<dbReference type="AlphaFoldDB" id="A0A841IQ34"/>
<organism evidence="2 3">
    <name type="scientific">Nocardiopsis algeriensis</name>
    <dbReference type="NCBI Taxonomy" id="1478215"/>
    <lineage>
        <taxon>Bacteria</taxon>
        <taxon>Bacillati</taxon>
        <taxon>Actinomycetota</taxon>
        <taxon>Actinomycetes</taxon>
        <taxon>Streptosporangiales</taxon>
        <taxon>Nocardiopsidaceae</taxon>
        <taxon>Nocardiopsis</taxon>
    </lineage>
</organism>
<name>A0A841IQ34_9ACTN</name>
<dbReference type="RefSeq" id="WP_246404294.1">
    <property type="nucleotide sequence ID" value="NZ_JACHJO010000001.1"/>
</dbReference>
<evidence type="ECO:0000256" key="1">
    <source>
        <dbReference type="SAM" id="MobiDB-lite"/>
    </source>
</evidence>
<dbReference type="EMBL" id="JACHJO010000001">
    <property type="protein sequence ID" value="MBB6118441.1"/>
    <property type="molecule type" value="Genomic_DNA"/>
</dbReference>
<accession>A0A841IQ34</accession>
<keyword evidence="3" id="KW-1185">Reference proteome</keyword>
<dbReference type="Proteomes" id="UP000536604">
    <property type="component" value="Unassembled WGS sequence"/>
</dbReference>
<gene>
    <name evidence="2" type="ORF">FHS13_000369</name>
</gene>
<dbReference type="InterPro" id="IPR046897">
    <property type="entry name" value="ABC-3C_MC6"/>
</dbReference>
<proteinExistence type="predicted"/>
<feature type="region of interest" description="Disordered" evidence="1">
    <location>
        <begin position="87"/>
        <end position="111"/>
    </location>
</feature>
<dbReference type="Pfam" id="PF20293">
    <property type="entry name" value="MC6"/>
    <property type="match status" value="1"/>
</dbReference>
<protein>
    <submittedName>
        <fullName evidence="2">Uncharacterized protein</fullName>
    </submittedName>
</protein>
<reference evidence="2 3" key="1">
    <citation type="submission" date="2020-08" db="EMBL/GenBank/DDBJ databases">
        <title>Genomic Encyclopedia of Type Strains, Phase III (KMG-III): the genomes of soil and plant-associated and newly described type strains.</title>
        <authorList>
            <person name="Whitman W."/>
        </authorList>
    </citation>
    <scope>NUCLEOTIDE SEQUENCE [LARGE SCALE GENOMIC DNA]</scope>
    <source>
        <strain evidence="2 3">CECT 8712</strain>
    </source>
</reference>